<accession>A0A9P9E0C8</accession>
<dbReference type="GO" id="GO:0016121">
    <property type="term" value="P:carotene catabolic process"/>
    <property type="evidence" value="ECO:0007669"/>
    <property type="project" value="TreeGrafter"/>
</dbReference>
<keyword evidence="2 5" id="KW-0479">Metal-binding</keyword>
<dbReference type="PANTHER" id="PTHR10543">
    <property type="entry name" value="BETA-CAROTENE DIOXYGENASE"/>
    <property type="match status" value="1"/>
</dbReference>
<feature type="binding site" evidence="5">
    <location>
        <position position="325"/>
    </location>
    <ligand>
        <name>Fe cation</name>
        <dbReference type="ChEBI" id="CHEBI:24875"/>
        <note>catalytic</note>
    </ligand>
</feature>
<evidence type="ECO:0000313" key="7">
    <source>
        <dbReference type="Proteomes" id="UP000700596"/>
    </source>
</evidence>
<feature type="binding site" evidence="5">
    <location>
        <position position="527"/>
    </location>
    <ligand>
        <name>Fe cation</name>
        <dbReference type="ChEBI" id="CHEBI:24875"/>
        <note>catalytic</note>
    </ligand>
</feature>
<evidence type="ECO:0000256" key="4">
    <source>
        <dbReference type="ARBA" id="ARBA00023004"/>
    </source>
</evidence>
<evidence type="ECO:0000256" key="5">
    <source>
        <dbReference type="PIRSR" id="PIRSR604294-1"/>
    </source>
</evidence>
<evidence type="ECO:0000256" key="2">
    <source>
        <dbReference type="ARBA" id="ARBA00022723"/>
    </source>
</evidence>
<dbReference type="InterPro" id="IPR004294">
    <property type="entry name" value="Carotenoid_Oase"/>
</dbReference>
<organism evidence="6 7">
    <name type="scientific">Dendryphion nanum</name>
    <dbReference type="NCBI Taxonomy" id="256645"/>
    <lineage>
        <taxon>Eukaryota</taxon>
        <taxon>Fungi</taxon>
        <taxon>Dikarya</taxon>
        <taxon>Ascomycota</taxon>
        <taxon>Pezizomycotina</taxon>
        <taxon>Dothideomycetes</taxon>
        <taxon>Pleosporomycetidae</taxon>
        <taxon>Pleosporales</taxon>
        <taxon>Torulaceae</taxon>
        <taxon>Dendryphion</taxon>
    </lineage>
</organism>
<dbReference type="GO" id="GO:0010436">
    <property type="term" value="F:carotenoid dioxygenase activity"/>
    <property type="evidence" value="ECO:0007669"/>
    <property type="project" value="TreeGrafter"/>
</dbReference>
<evidence type="ECO:0000256" key="1">
    <source>
        <dbReference type="ARBA" id="ARBA00006787"/>
    </source>
</evidence>
<dbReference type="EMBL" id="JAGMWT010000005">
    <property type="protein sequence ID" value="KAH7128422.1"/>
    <property type="molecule type" value="Genomic_DNA"/>
</dbReference>
<proteinExistence type="inferred from homology"/>
<evidence type="ECO:0000313" key="6">
    <source>
        <dbReference type="EMBL" id="KAH7128422.1"/>
    </source>
</evidence>
<feature type="binding site" evidence="5">
    <location>
        <position position="206"/>
    </location>
    <ligand>
        <name>Fe cation</name>
        <dbReference type="ChEBI" id="CHEBI:24875"/>
        <note>catalytic</note>
    </ligand>
</feature>
<name>A0A9P9E0C8_9PLEO</name>
<dbReference type="Proteomes" id="UP000700596">
    <property type="component" value="Unassembled WGS sequence"/>
</dbReference>
<comment type="caution">
    <text evidence="6">The sequence shown here is derived from an EMBL/GenBank/DDBJ whole genome shotgun (WGS) entry which is preliminary data.</text>
</comment>
<evidence type="ECO:0000256" key="3">
    <source>
        <dbReference type="ARBA" id="ARBA00023002"/>
    </source>
</evidence>
<keyword evidence="4 5" id="KW-0408">Iron</keyword>
<keyword evidence="3" id="KW-0560">Oxidoreductase</keyword>
<keyword evidence="7" id="KW-1185">Reference proteome</keyword>
<comment type="cofactor">
    <cofactor evidence="5">
        <name>Fe(2+)</name>
        <dbReference type="ChEBI" id="CHEBI:29033"/>
    </cofactor>
    <text evidence="5">Binds 1 Fe(2+) ion per subunit.</text>
</comment>
<dbReference type="GO" id="GO:0046872">
    <property type="term" value="F:metal ion binding"/>
    <property type="evidence" value="ECO:0007669"/>
    <property type="project" value="UniProtKB-KW"/>
</dbReference>
<dbReference type="Pfam" id="PF03055">
    <property type="entry name" value="RPE65"/>
    <property type="match status" value="1"/>
</dbReference>
<dbReference type="AlphaFoldDB" id="A0A9P9E0C8"/>
<comment type="similarity">
    <text evidence="1">Belongs to the carotenoid oxygenase family.</text>
</comment>
<sequence>MDWPNDSGFDNDYEQPHPLPLTVRGEIPGYVAGVLYRTGPLGYKVKTNEGKTWEANHWFDGLSCVHRFQIDFPDDSRLAQVTYRSRRNVDEYIEMVKSTGKVDGITFAAKRDLCKSFFAKVFTMFSAKGSTNNIGVTLSVNLPGSGHVKDPEKPMINGHSNGIETLHVKTDSFLFKKIDPITLEPEGTASQTVLHPDLKGPFSASHAKTDPDTGDFYNFNMEPGRKGTYRVFTTSASTGETTILAKFLSKPAYIHSIFLTESYVIICVWNSYFTWGGLSILYHESITQGIGKFDPSQKTTWYVVDRKHGKGLVSTYESDAFFCFHTINAWEEPSISDPKKTDIFAELSLYENTDIVNRFYMDHIMSSSKANKKYAGKNRLSSLPSHTQFRLPSVGASSPSRCLPTEIMFKADKFISAELPTINPAYLTRKHRFTYGTADRCKSSFMDGLIKFDNETQTSVFWEKDAHTPGEPIFVADPNGIEEDDGVLLTVVLDGLAEKSYLLVLDAKDLSEKGRAEMDGPMAFGFHGSYKAIGEKYGGDV</sequence>
<dbReference type="PANTHER" id="PTHR10543:SF24">
    <property type="entry name" value="CAROTENOID ISOMEROOXYGENASE"/>
    <property type="match status" value="1"/>
</dbReference>
<gene>
    <name evidence="6" type="ORF">B0J11DRAFT_578636</name>
</gene>
<dbReference type="OrthoDB" id="407010at2759"/>
<reference evidence="6" key="1">
    <citation type="journal article" date="2021" name="Nat. Commun.">
        <title>Genetic determinants of endophytism in the Arabidopsis root mycobiome.</title>
        <authorList>
            <person name="Mesny F."/>
            <person name="Miyauchi S."/>
            <person name="Thiergart T."/>
            <person name="Pickel B."/>
            <person name="Atanasova L."/>
            <person name="Karlsson M."/>
            <person name="Huettel B."/>
            <person name="Barry K.W."/>
            <person name="Haridas S."/>
            <person name="Chen C."/>
            <person name="Bauer D."/>
            <person name="Andreopoulos W."/>
            <person name="Pangilinan J."/>
            <person name="LaButti K."/>
            <person name="Riley R."/>
            <person name="Lipzen A."/>
            <person name="Clum A."/>
            <person name="Drula E."/>
            <person name="Henrissat B."/>
            <person name="Kohler A."/>
            <person name="Grigoriev I.V."/>
            <person name="Martin F.M."/>
            <person name="Hacquard S."/>
        </authorList>
    </citation>
    <scope>NUCLEOTIDE SEQUENCE</scope>
    <source>
        <strain evidence="6">MPI-CAGE-CH-0243</strain>
    </source>
</reference>
<feature type="binding site" evidence="5">
    <location>
        <position position="255"/>
    </location>
    <ligand>
        <name>Fe cation</name>
        <dbReference type="ChEBI" id="CHEBI:24875"/>
        <note>catalytic</note>
    </ligand>
</feature>
<protein>
    <submittedName>
        <fullName evidence="6">Carotenoid oxygenase</fullName>
    </submittedName>
</protein>